<evidence type="ECO:0008006" key="3">
    <source>
        <dbReference type="Google" id="ProtNLM"/>
    </source>
</evidence>
<sequence>MKLETIQKLCCPFDKAELDLQIITRDTSNNIMEGVLTCTQCQRYYPIICGIPIMSPDEYREKQLEAPLVEKWNPELLYQNSHDFKLLESSKE</sequence>
<dbReference type="Gene3D" id="2.20.25.10">
    <property type="match status" value="1"/>
</dbReference>
<evidence type="ECO:0000313" key="1">
    <source>
        <dbReference type="EMBL" id="QMU31224.1"/>
    </source>
</evidence>
<dbReference type="SUPFAM" id="SSF158997">
    <property type="entry name" value="Trm112p-like"/>
    <property type="match status" value="1"/>
</dbReference>
<dbReference type="EMBL" id="CP055153">
    <property type="protein sequence ID" value="QMU31224.1"/>
    <property type="molecule type" value="Genomic_DNA"/>
</dbReference>
<dbReference type="RefSeq" id="WP_182413661.1">
    <property type="nucleotide sequence ID" value="NZ_CP055153.1"/>
</dbReference>
<dbReference type="InterPro" id="IPR005651">
    <property type="entry name" value="Trm112-like"/>
</dbReference>
<reference evidence="1 2" key="2">
    <citation type="submission" date="2020-08" db="EMBL/GenBank/DDBJ databases">
        <title>Adhaeribacter dokdonensis sp. nov., isolated from the rhizosphere of Elymus tsukushiensis, a plant native to the Dokdo Islands, Republic of Korea.</title>
        <authorList>
            <person name="Ghim S.Y."/>
        </authorList>
    </citation>
    <scope>NUCLEOTIDE SEQUENCE [LARGE SCALE GENOMIC DNA]</scope>
    <source>
        <strain evidence="1 2">KUDC8001</strain>
    </source>
</reference>
<keyword evidence="2" id="KW-1185">Reference proteome</keyword>
<evidence type="ECO:0000313" key="2">
    <source>
        <dbReference type="Proteomes" id="UP000514509"/>
    </source>
</evidence>
<proteinExistence type="predicted"/>
<dbReference type="AlphaFoldDB" id="A0A7L7LEW6"/>
<accession>A0A7L7LEW6</accession>
<protein>
    <recommendedName>
        <fullName evidence="3">Trm112 family protein</fullName>
    </recommendedName>
</protein>
<gene>
    <name evidence="1" type="ORF">HUW48_25760</name>
</gene>
<organism evidence="1 2">
    <name type="scientific">Adhaeribacter radiodurans</name>
    <dbReference type="NCBI Taxonomy" id="2745197"/>
    <lineage>
        <taxon>Bacteria</taxon>
        <taxon>Pseudomonadati</taxon>
        <taxon>Bacteroidota</taxon>
        <taxon>Cytophagia</taxon>
        <taxon>Cytophagales</taxon>
        <taxon>Hymenobacteraceae</taxon>
        <taxon>Adhaeribacter</taxon>
    </lineage>
</organism>
<name>A0A7L7LEW6_9BACT</name>
<dbReference type="KEGG" id="add:HUW48_25760"/>
<reference evidence="1 2" key="1">
    <citation type="submission" date="2020-06" db="EMBL/GenBank/DDBJ databases">
        <authorList>
            <person name="Hwang Y.J."/>
        </authorList>
    </citation>
    <scope>NUCLEOTIDE SEQUENCE [LARGE SCALE GENOMIC DNA]</scope>
    <source>
        <strain evidence="1 2">KUDC8001</strain>
    </source>
</reference>
<dbReference type="Proteomes" id="UP000514509">
    <property type="component" value="Chromosome"/>
</dbReference>
<dbReference type="Pfam" id="PF03966">
    <property type="entry name" value="Trm112p"/>
    <property type="match status" value="1"/>
</dbReference>